<reference evidence="3 4" key="1">
    <citation type="submission" date="2019-07" db="EMBL/GenBank/DDBJ databases">
        <title>Sphingomonas solaris sp. nov., isolated from a solar panel from Boston, Massachusetts.</title>
        <authorList>
            <person name="Tanner K."/>
            <person name="Pascual J."/>
            <person name="Mancuso C."/>
            <person name="Pereto J."/>
            <person name="Khalil A."/>
            <person name="Vilanova C."/>
        </authorList>
    </citation>
    <scope>NUCLEOTIDE SEQUENCE [LARGE SCALE GENOMIC DNA]</scope>
    <source>
        <strain evidence="3 4">R4DWN</strain>
    </source>
</reference>
<dbReference type="Proteomes" id="UP000318681">
    <property type="component" value="Unassembled WGS sequence"/>
</dbReference>
<name>A0A558R038_9SPHN</name>
<evidence type="ECO:0000313" key="3">
    <source>
        <dbReference type="EMBL" id="TVV72755.1"/>
    </source>
</evidence>
<comment type="caution">
    <text evidence="3">The sequence shown here is derived from an EMBL/GenBank/DDBJ whole genome shotgun (WGS) entry which is preliminary data.</text>
</comment>
<dbReference type="RefSeq" id="WP_145152899.1">
    <property type="nucleotide sequence ID" value="NZ_VNIM01000057.1"/>
</dbReference>
<dbReference type="InterPro" id="IPR045496">
    <property type="entry name" value="DUF6437"/>
</dbReference>
<feature type="region of interest" description="Disordered" evidence="1">
    <location>
        <begin position="62"/>
        <end position="94"/>
    </location>
</feature>
<evidence type="ECO:0000313" key="4">
    <source>
        <dbReference type="Proteomes" id="UP000318681"/>
    </source>
</evidence>
<protein>
    <recommendedName>
        <fullName evidence="2">DUF64370 domain-containing protein</fullName>
    </recommendedName>
</protein>
<gene>
    <name evidence="3" type="ORF">FOY91_13575</name>
</gene>
<accession>A0A558R038</accession>
<keyword evidence="4" id="KW-1185">Reference proteome</keyword>
<proteinExistence type="predicted"/>
<dbReference type="EMBL" id="VNIM01000057">
    <property type="protein sequence ID" value="TVV72755.1"/>
    <property type="molecule type" value="Genomic_DNA"/>
</dbReference>
<sequence length="94" mass="10004">MAKKKPSALDALTRLNEERRLLETRGADVRRAAALELGHAVLDAGGANLGITRLRELVTSAIAGDNQSTRKEDHGGVPRSDPTTAVKHAEESHG</sequence>
<evidence type="ECO:0000256" key="1">
    <source>
        <dbReference type="SAM" id="MobiDB-lite"/>
    </source>
</evidence>
<dbReference type="AlphaFoldDB" id="A0A558R038"/>
<organism evidence="3 4">
    <name type="scientific">Alterirhizorhabdus solaris</name>
    <dbReference type="NCBI Taxonomy" id="2529389"/>
    <lineage>
        <taxon>Bacteria</taxon>
        <taxon>Pseudomonadati</taxon>
        <taxon>Pseudomonadota</taxon>
        <taxon>Alphaproteobacteria</taxon>
        <taxon>Sphingomonadales</taxon>
        <taxon>Rhizorhabdaceae</taxon>
        <taxon>Alterirhizorhabdus</taxon>
    </lineage>
</organism>
<dbReference type="Pfam" id="PF20031">
    <property type="entry name" value="DUF6437"/>
    <property type="match status" value="1"/>
</dbReference>
<feature type="domain" description="DUF64370" evidence="2">
    <location>
        <begin position="1"/>
        <end position="71"/>
    </location>
</feature>
<evidence type="ECO:0000259" key="2">
    <source>
        <dbReference type="Pfam" id="PF20031"/>
    </source>
</evidence>